<evidence type="ECO:0000259" key="9">
    <source>
        <dbReference type="SMART" id="SM00831"/>
    </source>
</evidence>
<dbReference type="SMART" id="SM00831">
    <property type="entry name" value="Cation_ATPase_N"/>
    <property type="match status" value="1"/>
</dbReference>
<dbReference type="SUPFAM" id="SSF81653">
    <property type="entry name" value="Calcium ATPase, transduction domain A"/>
    <property type="match status" value="1"/>
</dbReference>
<dbReference type="Pfam" id="PF00122">
    <property type="entry name" value="E1-E2_ATPase"/>
    <property type="match status" value="1"/>
</dbReference>
<dbReference type="Gene3D" id="2.70.150.10">
    <property type="entry name" value="Calcium-transporting ATPase, cytoplasmic transduction domain A"/>
    <property type="match status" value="1"/>
</dbReference>
<dbReference type="OrthoDB" id="9807843at2"/>
<dbReference type="Pfam" id="PF00690">
    <property type="entry name" value="Cation_ATPase_N"/>
    <property type="match status" value="1"/>
</dbReference>
<dbReference type="InterPro" id="IPR004014">
    <property type="entry name" value="ATPase_P-typ_cation-transptr_N"/>
</dbReference>
<dbReference type="RefSeq" id="WP_081780798.1">
    <property type="nucleotide sequence ID" value="NZ_JACIFU010000001.1"/>
</dbReference>
<dbReference type="InterPro" id="IPR036412">
    <property type="entry name" value="HAD-like_sf"/>
</dbReference>
<keyword evidence="3" id="KW-0547">Nucleotide-binding</keyword>
<organism evidence="10 11">
    <name type="scientific">Sulfitobacter noctilucicola</name>
    <dbReference type="NCBI Taxonomy" id="1342301"/>
    <lineage>
        <taxon>Bacteria</taxon>
        <taxon>Pseudomonadati</taxon>
        <taxon>Pseudomonadota</taxon>
        <taxon>Alphaproteobacteria</taxon>
        <taxon>Rhodobacterales</taxon>
        <taxon>Roseobacteraceae</taxon>
        <taxon>Sulfitobacter</taxon>
    </lineage>
</organism>
<dbReference type="EMBL" id="JACIFU010000001">
    <property type="protein sequence ID" value="MBB4172781.1"/>
    <property type="molecule type" value="Genomic_DNA"/>
</dbReference>
<dbReference type="InterPro" id="IPR023298">
    <property type="entry name" value="ATPase_P-typ_TM_dom_sf"/>
</dbReference>
<accession>A0A7W6M5J5</accession>
<feature type="transmembrane region" description="Helical" evidence="8">
    <location>
        <begin position="250"/>
        <end position="270"/>
    </location>
</feature>
<dbReference type="Gene3D" id="3.40.1110.10">
    <property type="entry name" value="Calcium-transporting ATPase, cytoplasmic domain N"/>
    <property type="match status" value="1"/>
</dbReference>
<name>A0A7W6M5J5_9RHOB</name>
<feature type="domain" description="Cation-transporting P-type ATPase N-terminal" evidence="9">
    <location>
        <begin position="25"/>
        <end position="92"/>
    </location>
</feature>
<dbReference type="InterPro" id="IPR008250">
    <property type="entry name" value="ATPase_P-typ_transduc_dom_A_sf"/>
</dbReference>
<dbReference type="Pfam" id="PF00689">
    <property type="entry name" value="Cation_ATPase_C"/>
    <property type="match status" value="1"/>
</dbReference>
<evidence type="ECO:0000256" key="2">
    <source>
        <dbReference type="ARBA" id="ARBA00022692"/>
    </source>
</evidence>
<dbReference type="FunFam" id="3.40.50.1000:FF:000083">
    <property type="entry name" value="Sodium/potassium-transporting ATPase subunit alpha"/>
    <property type="match status" value="1"/>
</dbReference>
<dbReference type="SUPFAM" id="SSF81660">
    <property type="entry name" value="Metal cation-transporting ATPase, ATP-binding domain N"/>
    <property type="match status" value="1"/>
</dbReference>
<feature type="transmembrane region" description="Helical" evidence="8">
    <location>
        <begin position="859"/>
        <end position="879"/>
    </location>
</feature>
<dbReference type="InterPro" id="IPR001757">
    <property type="entry name" value="P_typ_ATPase"/>
</dbReference>
<dbReference type="InterPro" id="IPR023214">
    <property type="entry name" value="HAD_sf"/>
</dbReference>
<dbReference type="GO" id="GO:0016020">
    <property type="term" value="C:membrane"/>
    <property type="evidence" value="ECO:0007669"/>
    <property type="project" value="UniProtKB-SubCell"/>
</dbReference>
<proteinExistence type="predicted"/>
<evidence type="ECO:0000256" key="8">
    <source>
        <dbReference type="SAM" id="Phobius"/>
    </source>
</evidence>
<evidence type="ECO:0000256" key="3">
    <source>
        <dbReference type="ARBA" id="ARBA00022741"/>
    </source>
</evidence>
<dbReference type="GO" id="GO:0015662">
    <property type="term" value="F:P-type ion transporter activity"/>
    <property type="evidence" value="ECO:0007669"/>
    <property type="project" value="UniProtKB-ARBA"/>
</dbReference>
<dbReference type="SUPFAM" id="SSF56784">
    <property type="entry name" value="HAD-like"/>
    <property type="match status" value="1"/>
</dbReference>
<protein>
    <submittedName>
        <fullName evidence="10">Ca2+-transporting ATPase</fullName>
    </submittedName>
</protein>
<dbReference type="GO" id="GO:0016887">
    <property type="term" value="F:ATP hydrolysis activity"/>
    <property type="evidence" value="ECO:0007669"/>
    <property type="project" value="InterPro"/>
</dbReference>
<dbReference type="InterPro" id="IPR018303">
    <property type="entry name" value="ATPase_P-typ_P_site"/>
</dbReference>
<keyword evidence="7 8" id="KW-0472">Membrane</keyword>
<feature type="transmembrane region" description="Helical" evidence="8">
    <location>
        <begin position="72"/>
        <end position="90"/>
    </location>
</feature>
<dbReference type="SFLD" id="SFLDS00003">
    <property type="entry name" value="Haloacid_Dehalogenase"/>
    <property type="match status" value="1"/>
</dbReference>
<evidence type="ECO:0000313" key="11">
    <source>
        <dbReference type="Proteomes" id="UP000565745"/>
    </source>
</evidence>
<gene>
    <name evidence="10" type="ORF">GGR93_000542</name>
</gene>
<comment type="caution">
    <text evidence="10">The sequence shown here is derived from an EMBL/GenBank/DDBJ whole genome shotgun (WGS) entry which is preliminary data.</text>
</comment>
<dbReference type="PRINTS" id="PR00119">
    <property type="entry name" value="CATATPASE"/>
</dbReference>
<evidence type="ECO:0000313" key="10">
    <source>
        <dbReference type="EMBL" id="MBB4172781.1"/>
    </source>
</evidence>
<dbReference type="InterPro" id="IPR059000">
    <property type="entry name" value="ATPase_P-type_domA"/>
</dbReference>
<dbReference type="Proteomes" id="UP000565745">
    <property type="component" value="Unassembled WGS sequence"/>
</dbReference>
<keyword evidence="6 8" id="KW-1133">Transmembrane helix</keyword>
<dbReference type="NCBIfam" id="TIGR01494">
    <property type="entry name" value="ATPase_P-type"/>
    <property type="match status" value="2"/>
</dbReference>
<evidence type="ECO:0000256" key="7">
    <source>
        <dbReference type="ARBA" id="ARBA00023136"/>
    </source>
</evidence>
<reference evidence="10 11" key="1">
    <citation type="submission" date="2020-08" db="EMBL/GenBank/DDBJ databases">
        <title>Genomic Encyclopedia of Type Strains, Phase IV (KMG-IV): sequencing the most valuable type-strain genomes for metagenomic binning, comparative biology and taxonomic classification.</title>
        <authorList>
            <person name="Goeker M."/>
        </authorList>
    </citation>
    <scope>NUCLEOTIDE SEQUENCE [LARGE SCALE GENOMIC DNA]</scope>
    <source>
        <strain evidence="10 11">DSM 101015</strain>
    </source>
</reference>
<dbReference type="Gene3D" id="3.40.50.1000">
    <property type="entry name" value="HAD superfamily/HAD-like"/>
    <property type="match status" value="1"/>
</dbReference>
<feature type="transmembrane region" description="Helical" evidence="8">
    <location>
        <begin position="290"/>
        <end position="307"/>
    </location>
</feature>
<dbReference type="InterPro" id="IPR023299">
    <property type="entry name" value="ATPase_P-typ_cyto_dom_N"/>
</dbReference>
<feature type="transmembrane region" description="Helical" evidence="8">
    <location>
        <begin position="753"/>
        <end position="778"/>
    </location>
</feature>
<dbReference type="SFLD" id="SFLDF00027">
    <property type="entry name" value="p-type_atpase"/>
    <property type="match status" value="1"/>
</dbReference>
<dbReference type="PANTHER" id="PTHR42861">
    <property type="entry name" value="CALCIUM-TRANSPORTING ATPASE"/>
    <property type="match status" value="1"/>
</dbReference>
<feature type="transmembrane region" description="Helical" evidence="8">
    <location>
        <begin position="819"/>
        <end position="839"/>
    </location>
</feature>
<dbReference type="InterPro" id="IPR006068">
    <property type="entry name" value="ATPase_P-typ_cation-transptr_C"/>
</dbReference>
<dbReference type="PROSITE" id="PS00154">
    <property type="entry name" value="ATPASE_E1_E2"/>
    <property type="match status" value="1"/>
</dbReference>
<keyword evidence="2 8" id="KW-0812">Transmembrane</keyword>
<dbReference type="GO" id="GO:0005524">
    <property type="term" value="F:ATP binding"/>
    <property type="evidence" value="ECO:0007669"/>
    <property type="project" value="UniProtKB-KW"/>
</dbReference>
<keyword evidence="4" id="KW-0067">ATP-binding</keyword>
<keyword evidence="5" id="KW-1278">Translocase</keyword>
<evidence type="ECO:0000256" key="6">
    <source>
        <dbReference type="ARBA" id="ARBA00022989"/>
    </source>
</evidence>
<dbReference type="PRINTS" id="PR00120">
    <property type="entry name" value="HATPASE"/>
</dbReference>
<dbReference type="AlphaFoldDB" id="A0A7W6M5J5"/>
<dbReference type="SUPFAM" id="SSF81665">
    <property type="entry name" value="Calcium ATPase, transmembrane domain M"/>
    <property type="match status" value="1"/>
</dbReference>
<keyword evidence="11" id="KW-1185">Reference proteome</keyword>
<sequence>MTRLTSPLLTLLNTRHEKRTITHARFVMRGADVAVETGLTKREVLAAREAHGWNELPAMAQAGPWRVLLRQFTSFLVLILIVAAAVALALGERMDAVTIALVVFLNAGLGFVQEWKAETALGALRDLLSPQAMVLRDGQEQVIPAREVVPGDILVLVPGAKIAADAMVIHATELAVDESVLTGESVPVSKNDDQAPSVYAGTSVTAGRAEARVMATGGATEFGKIANLTGSVGVKTTNLQLKLGQLARQLGIAALLVAAGVVCLGLLLGRDLTEMVMTGLSLAVAMVPEGLPAVVTITLALGATAMVRRQALARRLQAVETLGAASTICTDKTGTLTENKMTATKVWTFDRQYDVTGTGYDPAGHIEADGIRLRASDDPVLAALLETGLHCSHAHLERDGDSWKMVGAPTEGALITLGYKGWCDLPLDRAILAEIPFSSARKKMSVLYQSGGHVDVLTKGAPEQVLKACTEIMTQGGPRPLTAAVRETVVEAYSDLAQKGLRVMALARKPAPDDQLSEDAMIFVGLVGIIDPPRAEVRQAISLARAAGIRVIMITGDSPITAGAIAGQLDLNVSRQLTGADLDALDDAALSEILREDVLFARTKPEQKMRIVSALQAQGQIVAMTGDGVNDAPALKQADIGISMGVRGTDVARDASDLVLLDDNFATIVGAIGEGRRQFANVQKFVRYLLSSNAGEVIALVVNIAIGGPLVFLATQILWMNLVTDGVTAVALGLEKSEPDQMEQQPRRKDTAILGRSGIITIIVLGTYTGLSSLWIFFSLMDQGVELARTTAFTAMVVFEKISVFAFRSLRLTGWRIGWFSNPFLLLALTVTLGAQVLAVYWGPLQVLLKTVPMGLDQWITIALFTLPLLIVPEILKAVRLSIQRTK</sequence>
<dbReference type="SFLD" id="SFLDG00002">
    <property type="entry name" value="C1.7:_P-type_atpase_like"/>
    <property type="match status" value="1"/>
</dbReference>
<evidence type="ECO:0000256" key="4">
    <source>
        <dbReference type="ARBA" id="ARBA00022840"/>
    </source>
</evidence>
<dbReference type="Gene3D" id="1.20.1110.10">
    <property type="entry name" value="Calcium-transporting ATPase, transmembrane domain"/>
    <property type="match status" value="1"/>
</dbReference>
<comment type="subcellular location">
    <subcellularLocation>
        <location evidence="1">Membrane</location>
        <topology evidence="1">Multi-pass membrane protein</topology>
    </subcellularLocation>
</comment>
<evidence type="ECO:0000256" key="5">
    <source>
        <dbReference type="ARBA" id="ARBA00022967"/>
    </source>
</evidence>
<evidence type="ECO:0000256" key="1">
    <source>
        <dbReference type="ARBA" id="ARBA00004141"/>
    </source>
</evidence>
<dbReference type="Pfam" id="PF13246">
    <property type="entry name" value="Cation_ATPase"/>
    <property type="match status" value="1"/>
</dbReference>
<dbReference type="InterPro" id="IPR044492">
    <property type="entry name" value="P_typ_ATPase_HD_dom"/>
</dbReference>